<reference evidence="1" key="2">
    <citation type="submission" date="2017-10" db="EMBL/GenBank/DDBJ databases">
        <title>Ladona fulva Genome sequencing and assembly.</title>
        <authorList>
            <person name="Murali S."/>
            <person name="Richards S."/>
            <person name="Bandaranaike D."/>
            <person name="Bellair M."/>
            <person name="Blankenburg K."/>
            <person name="Chao H."/>
            <person name="Dinh H."/>
            <person name="Doddapaneni H."/>
            <person name="Dugan-Rocha S."/>
            <person name="Elkadiri S."/>
            <person name="Gnanaolivu R."/>
            <person name="Hernandez B."/>
            <person name="Skinner E."/>
            <person name="Javaid M."/>
            <person name="Lee S."/>
            <person name="Li M."/>
            <person name="Ming W."/>
            <person name="Munidasa M."/>
            <person name="Muniz J."/>
            <person name="Nguyen L."/>
            <person name="Hughes D."/>
            <person name="Osuji N."/>
            <person name="Pu L.-L."/>
            <person name="Puazo M."/>
            <person name="Qu C."/>
            <person name="Quiroz J."/>
            <person name="Raj R."/>
            <person name="Weissenberger G."/>
            <person name="Xin Y."/>
            <person name="Zou X."/>
            <person name="Han Y."/>
            <person name="Worley K."/>
            <person name="Muzny D."/>
            <person name="Gibbs R."/>
        </authorList>
    </citation>
    <scope>NUCLEOTIDE SEQUENCE</scope>
    <source>
        <strain evidence="1">Sampled in the wild</strain>
    </source>
</reference>
<reference evidence="1" key="1">
    <citation type="submission" date="2013-04" db="EMBL/GenBank/DDBJ databases">
        <authorList>
            <person name="Qu J."/>
            <person name="Murali S.C."/>
            <person name="Bandaranaike D."/>
            <person name="Bellair M."/>
            <person name="Blankenburg K."/>
            <person name="Chao H."/>
            <person name="Dinh H."/>
            <person name="Doddapaneni H."/>
            <person name="Downs B."/>
            <person name="Dugan-Rocha S."/>
            <person name="Elkadiri S."/>
            <person name="Gnanaolivu R.D."/>
            <person name="Hernandez B."/>
            <person name="Javaid M."/>
            <person name="Jayaseelan J.C."/>
            <person name="Lee S."/>
            <person name="Li M."/>
            <person name="Ming W."/>
            <person name="Munidasa M."/>
            <person name="Muniz J."/>
            <person name="Nguyen L."/>
            <person name="Ongeri F."/>
            <person name="Osuji N."/>
            <person name="Pu L.-L."/>
            <person name="Puazo M."/>
            <person name="Qu C."/>
            <person name="Quiroz J."/>
            <person name="Raj R."/>
            <person name="Weissenberger G."/>
            <person name="Xin Y."/>
            <person name="Zou X."/>
            <person name="Han Y."/>
            <person name="Richards S."/>
            <person name="Worley K."/>
            <person name="Muzny D."/>
            <person name="Gibbs R."/>
        </authorList>
    </citation>
    <scope>NUCLEOTIDE SEQUENCE</scope>
    <source>
        <strain evidence="1">Sampled in the wild</strain>
    </source>
</reference>
<comment type="caution">
    <text evidence="1">The sequence shown here is derived from an EMBL/GenBank/DDBJ whole genome shotgun (WGS) entry which is preliminary data.</text>
</comment>
<protein>
    <submittedName>
        <fullName evidence="1">Uncharacterized protein</fullName>
    </submittedName>
</protein>
<name>A0A8K0JWJ6_LADFU</name>
<evidence type="ECO:0000313" key="2">
    <source>
        <dbReference type="Proteomes" id="UP000792457"/>
    </source>
</evidence>
<dbReference type="OrthoDB" id="365981at2759"/>
<organism evidence="1 2">
    <name type="scientific">Ladona fulva</name>
    <name type="common">Scarce chaser dragonfly</name>
    <name type="synonym">Libellula fulva</name>
    <dbReference type="NCBI Taxonomy" id="123851"/>
    <lineage>
        <taxon>Eukaryota</taxon>
        <taxon>Metazoa</taxon>
        <taxon>Ecdysozoa</taxon>
        <taxon>Arthropoda</taxon>
        <taxon>Hexapoda</taxon>
        <taxon>Insecta</taxon>
        <taxon>Pterygota</taxon>
        <taxon>Palaeoptera</taxon>
        <taxon>Odonata</taxon>
        <taxon>Epiprocta</taxon>
        <taxon>Anisoptera</taxon>
        <taxon>Libelluloidea</taxon>
        <taxon>Libellulidae</taxon>
        <taxon>Ladona</taxon>
    </lineage>
</organism>
<dbReference type="PANTHER" id="PTHR12705:SF0">
    <property type="entry name" value="ORIGIN RECOGNITION COMPLEX SUBUNIT 5"/>
    <property type="match status" value="1"/>
</dbReference>
<sequence length="73" mass="8359">MCDDYIELNLMWPKEPVPSSIFVYGHSSSGKKHIVTSLLKNNGLKYLVFNCIESYSPRILFETILGRYSGEEV</sequence>
<dbReference type="InterPro" id="IPR020796">
    <property type="entry name" value="ORC5"/>
</dbReference>
<proteinExistence type="predicted"/>
<keyword evidence="2" id="KW-1185">Reference proteome</keyword>
<dbReference type="GO" id="GO:0006270">
    <property type="term" value="P:DNA replication initiation"/>
    <property type="evidence" value="ECO:0007669"/>
    <property type="project" value="TreeGrafter"/>
</dbReference>
<dbReference type="PANTHER" id="PTHR12705">
    <property type="entry name" value="ORIGIN RECOGNITION COMPLEX SUBUNIT 5"/>
    <property type="match status" value="1"/>
</dbReference>
<dbReference type="AlphaFoldDB" id="A0A8K0JWJ6"/>
<dbReference type="GO" id="GO:0005664">
    <property type="term" value="C:nuclear origin of replication recognition complex"/>
    <property type="evidence" value="ECO:0007669"/>
    <property type="project" value="TreeGrafter"/>
</dbReference>
<dbReference type="GO" id="GO:0003688">
    <property type="term" value="F:DNA replication origin binding"/>
    <property type="evidence" value="ECO:0007669"/>
    <property type="project" value="TreeGrafter"/>
</dbReference>
<accession>A0A8K0JWJ6</accession>
<gene>
    <name evidence="1" type="ORF">J437_LFUL012084</name>
</gene>
<evidence type="ECO:0000313" key="1">
    <source>
        <dbReference type="EMBL" id="KAG8223981.1"/>
    </source>
</evidence>
<dbReference type="EMBL" id="KZ308181">
    <property type="protein sequence ID" value="KAG8223981.1"/>
    <property type="molecule type" value="Genomic_DNA"/>
</dbReference>
<dbReference type="Proteomes" id="UP000792457">
    <property type="component" value="Unassembled WGS sequence"/>
</dbReference>